<name>A0ABV2EEA6_9CAUL</name>
<feature type="signal peptide" evidence="1">
    <location>
        <begin position="1"/>
        <end position="22"/>
    </location>
</feature>
<feature type="chain" id="PRO_5046750057" description="Phosphate starvation-inducible protein PsiF" evidence="1">
    <location>
        <begin position="23"/>
        <end position="73"/>
    </location>
</feature>
<gene>
    <name evidence="2" type="ORF">ABID41_000447</name>
</gene>
<keyword evidence="1" id="KW-0732">Signal</keyword>
<accession>A0ABV2EEA6</accession>
<organism evidence="2 3">
    <name type="scientific">Phenylobacterium koreense</name>
    <dbReference type="NCBI Taxonomy" id="266125"/>
    <lineage>
        <taxon>Bacteria</taxon>
        <taxon>Pseudomonadati</taxon>
        <taxon>Pseudomonadota</taxon>
        <taxon>Alphaproteobacteria</taxon>
        <taxon>Caulobacterales</taxon>
        <taxon>Caulobacteraceae</taxon>
        <taxon>Phenylobacterium</taxon>
    </lineage>
</organism>
<dbReference type="RefSeq" id="WP_331929991.1">
    <property type="nucleotide sequence ID" value="NZ_JBEPLU010000001.1"/>
</dbReference>
<evidence type="ECO:0000313" key="3">
    <source>
        <dbReference type="Proteomes" id="UP001549110"/>
    </source>
</evidence>
<sequence>MRNLVAPAALVLSLALGSAALAATPASAPAKPAPATTKASMATKRAACEKSWASQKSHTGDKAAFVKACVAKG</sequence>
<evidence type="ECO:0000256" key="1">
    <source>
        <dbReference type="SAM" id="SignalP"/>
    </source>
</evidence>
<protein>
    <recommendedName>
        <fullName evidence="4">Phosphate starvation-inducible protein PsiF</fullName>
    </recommendedName>
</protein>
<proteinExistence type="predicted"/>
<dbReference type="EMBL" id="JBEPLU010000001">
    <property type="protein sequence ID" value="MET3525352.1"/>
    <property type="molecule type" value="Genomic_DNA"/>
</dbReference>
<reference evidence="2 3" key="1">
    <citation type="submission" date="2024-06" db="EMBL/GenBank/DDBJ databases">
        <title>Genomic Encyclopedia of Type Strains, Phase IV (KMG-IV): sequencing the most valuable type-strain genomes for metagenomic binning, comparative biology and taxonomic classification.</title>
        <authorList>
            <person name="Goeker M."/>
        </authorList>
    </citation>
    <scope>NUCLEOTIDE SEQUENCE [LARGE SCALE GENOMIC DNA]</scope>
    <source>
        <strain evidence="2 3">DSM 17809</strain>
    </source>
</reference>
<keyword evidence="3" id="KW-1185">Reference proteome</keyword>
<comment type="caution">
    <text evidence="2">The sequence shown here is derived from an EMBL/GenBank/DDBJ whole genome shotgun (WGS) entry which is preliminary data.</text>
</comment>
<evidence type="ECO:0000313" key="2">
    <source>
        <dbReference type="EMBL" id="MET3525352.1"/>
    </source>
</evidence>
<evidence type="ECO:0008006" key="4">
    <source>
        <dbReference type="Google" id="ProtNLM"/>
    </source>
</evidence>
<dbReference type="Proteomes" id="UP001549110">
    <property type="component" value="Unassembled WGS sequence"/>
</dbReference>